<keyword evidence="1" id="KW-0812">Transmembrane</keyword>
<dbReference type="EMBL" id="MPTC01000006">
    <property type="protein sequence ID" value="OMD41708.1"/>
    <property type="molecule type" value="Genomic_DNA"/>
</dbReference>
<feature type="transmembrane region" description="Helical" evidence="1">
    <location>
        <begin position="6"/>
        <end position="25"/>
    </location>
</feature>
<evidence type="ECO:0000313" key="3">
    <source>
        <dbReference type="Proteomes" id="UP000187439"/>
    </source>
</evidence>
<name>A0A1R0Y341_9BACL</name>
<keyword evidence="1" id="KW-0472">Membrane</keyword>
<reference evidence="2 3" key="1">
    <citation type="submission" date="2016-10" db="EMBL/GenBank/DDBJ databases">
        <title>Paenibacillus species isolates.</title>
        <authorList>
            <person name="Beno S.M."/>
        </authorList>
    </citation>
    <scope>NUCLEOTIDE SEQUENCE [LARGE SCALE GENOMIC DNA]</scope>
    <source>
        <strain evidence="2 3">FSL H7-0710</strain>
    </source>
</reference>
<sequence length="192" mass="21263">MLIFLMYIFGIIGVVLILSAGFLELKKLSTSSDLSKLLNAISSFNIIFTKTFIPPNQSHLIALNESYKKIAIGSSDPKTRKKAIAKLYSFDNVMGSEIVVNALTHSKVSKRQQSSKATASSANINVLNSADEEASVIEELTLKIYMNSSEMPVYSISFLPGLLPIKQSDNQYKEAYSQVQQLHAFFRTIVSE</sequence>
<evidence type="ECO:0000313" key="2">
    <source>
        <dbReference type="EMBL" id="OMD41708.1"/>
    </source>
</evidence>
<dbReference type="OrthoDB" id="2659320at2"/>
<proteinExistence type="predicted"/>
<evidence type="ECO:0000256" key="1">
    <source>
        <dbReference type="SAM" id="Phobius"/>
    </source>
</evidence>
<dbReference type="AlphaFoldDB" id="A0A1R0Y341"/>
<dbReference type="RefSeq" id="WP_076118731.1">
    <property type="nucleotide sequence ID" value="NZ_MPTC01000006.1"/>
</dbReference>
<organism evidence="2 3">
    <name type="scientific">Paenibacillus odorifer</name>
    <dbReference type="NCBI Taxonomy" id="189426"/>
    <lineage>
        <taxon>Bacteria</taxon>
        <taxon>Bacillati</taxon>
        <taxon>Bacillota</taxon>
        <taxon>Bacilli</taxon>
        <taxon>Bacillales</taxon>
        <taxon>Paenibacillaceae</taxon>
        <taxon>Paenibacillus</taxon>
    </lineage>
</organism>
<protein>
    <submittedName>
        <fullName evidence="2">Uncharacterized protein</fullName>
    </submittedName>
</protein>
<keyword evidence="1" id="KW-1133">Transmembrane helix</keyword>
<gene>
    <name evidence="2" type="ORF">BSK52_09700</name>
</gene>
<comment type="caution">
    <text evidence="2">The sequence shown here is derived from an EMBL/GenBank/DDBJ whole genome shotgun (WGS) entry which is preliminary data.</text>
</comment>
<accession>A0A1R0Y341</accession>
<dbReference type="Proteomes" id="UP000187439">
    <property type="component" value="Unassembled WGS sequence"/>
</dbReference>